<comment type="caution">
    <text evidence="13">The sequence shown here is derived from an EMBL/GenBank/DDBJ whole genome shotgun (WGS) entry which is preliminary data.</text>
</comment>
<feature type="transmembrane region" description="Helical" evidence="11">
    <location>
        <begin position="183"/>
        <end position="200"/>
    </location>
</feature>
<evidence type="ECO:0000256" key="4">
    <source>
        <dbReference type="ARBA" id="ARBA00022519"/>
    </source>
</evidence>
<keyword evidence="8 11" id="KW-1133">Transmembrane helix</keyword>
<keyword evidence="4" id="KW-0997">Cell inner membrane</keyword>
<evidence type="ECO:0000256" key="5">
    <source>
        <dbReference type="ARBA" id="ARBA00022556"/>
    </source>
</evidence>
<accession>Q1K3X1</accession>
<dbReference type="Gene3D" id="1.10.3730.20">
    <property type="match status" value="2"/>
</dbReference>
<sequence>METIALFFIVFSALMHALWNLQVKQSGDKTVFIWWMFVASGFLMNVVMVFLPEPFPVPHALTWLWAIIGATCFVLYHLFNGIAYRQGDLSLTYPLAQTSMIYVPLWGVFFLHEQLTVGGVIGVLCVVAGAYCVQLPDFSLHSILRPLRNLSNPSVRAALAAGFIYSIGSIADKSGVMDYSPFFFTYILVMMMVVIMSLNLCRNRYRGRILPEWRQHKRLILSSGPIMLGSFLTFRYGLSLAPVSYAVPVRQVNVLFGVLIGLLFLRESYGRMRVTAACLILLGVLTIHLGG</sequence>
<feature type="domain" description="EamA" evidence="12">
    <location>
        <begin position="157"/>
        <end position="287"/>
    </location>
</feature>
<keyword evidence="3" id="KW-0444">Lipid biosynthesis</keyword>
<evidence type="ECO:0000256" key="1">
    <source>
        <dbReference type="ARBA" id="ARBA00004651"/>
    </source>
</evidence>
<dbReference type="InterPro" id="IPR000620">
    <property type="entry name" value="EamA_dom"/>
</dbReference>
<evidence type="ECO:0000256" key="9">
    <source>
        <dbReference type="ARBA" id="ARBA00023098"/>
    </source>
</evidence>
<feature type="transmembrane region" description="Helical" evidence="11">
    <location>
        <begin position="220"/>
        <end position="238"/>
    </location>
</feature>
<evidence type="ECO:0000256" key="2">
    <source>
        <dbReference type="ARBA" id="ARBA00022475"/>
    </source>
</evidence>
<dbReference type="AlphaFoldDB" id="Q1K3X1"/>
<evidence type="ECO:0000313" key="14">
    <source>
        <dbReference type="Proteomes" id="UP000005695"/>
    </source>
</evidence>
<evidence type="ECO:0000256" key="7">
    <source>
        <dbReference type="ARBA" id="ARBA00022985"/>
    </source>
</evidence>
<evidence type="ECO:0000256" key="8">
    <source>
        <dbReference type="ARBA" id="ARBA00022989"/>
    </source>
</evidence>
<dbReference type="RefSeq" id="WP_005997619.1">
    <property type="nucleotide sequence ID" value="NZ_AAEW02000001.1"/>
</dbReference>
<feature type="transmembrane region" description="Helical" evidence="11">
    <location>
        <begin position="63"/>
        <end position="79"/>
    </location>
</feature>
<dbReference type="PANTHER" id="PTHR30561:SF9">
    <property type="entry name" value="4-AMINO-4-DEOXY-L-ARABINOSE-PHOSPHOUNDECAPRENOL FLIPPASE SUBUNIT ARNF-RELATED"/>
    <property type="match status" value="1"/>
</dbReference>
<feature type="transmembrane region" description="Helical" evidence="11">
    <location>
        <begin position="30"/>
        <end position="51"/>
    </location>
</feature>
<reference evidence="13" key="1">
    <citation type="submission" date="2006-05" db="EMBL/GenBank/DDBJ databases">
        <title>Annotation of the draft genome assembly of Desulfuromonas acetoxidans DSM 684.</title>
        <authorList>
            <consortium name="US DOE Joint Genome Institute (JGI-ORNL)"/>
            <person name="Larimer F."/>
            <person name="Land M."/>
            <person name="Hauser L."/>
        </authorList>
    </citation>
    <scope>NUCLEOTIDE SEQUENCE [LARGE SCALE GENOMIC DNA]</scope>
    <source>
        <strain evidence="13">DSM 684</strain>
    </source>
</reference>
<keyword evidence="14" id="KW-1185">Reference proteome</keyword>
<evidence type="ECO:0000256" key="3">
    <source>
        <dbReference type="ARBA" id="ARBA00022516"/>
    </source>
</evidence>
<feature type="transmembrane region" description="Helical" evidence="11">
    <location>
        <begin position="244"/>
        <end position="265"/>
    </location>
</feature>
<feature type="transmembrane region" description="Helical" evidence="11">
    <location>
        <begin position="6"/>
        <end position="23"/>
    </location>
</feature>
<dbReference type="GO" id="GO:0022857">
    <property type="term" value="F:transmembrane transporter activity"/>
    <property type="evidence" value="ECO:0007669"/>
    <property type="project" value="InterPro"/>
</dbReference>
<evidence type="ECO:0000256" key="10">
    <source>
        <dbReference type="ARBA" id="ARBA00023136"/>
    </source>
</evidence>
<gene>
    <name evidence="13" type="ORF">Dace_3198</name>
</gene>
<dbReference type="GO" id="GO:0009245">
    <property type="term" value="P:lipid A biosynthetic process"/>
    <property type="evidence" value="ECO:0007669"/>
    <property type="project" value="UniProtKB-KW"/>
</dbReference>
<reference evidence="13" key="2">
    <citation type="submission" date="2006-05" db="EMBL/GenBank/DDBJ databases">
        <title>Sequencing of the draft genome and assembly of Desulfuromonas acetoxidans DSM 684.</title>
        <authorList>
            <consortium name="US DOE Joint Genome Institute (JGI-PGF)"/>
            <person name="Copeland A."/>
            <person name="Lucas S."/>
            <person name="Lapidus A."/>
            <person name="Barry K."/>
            <person name="Detter J.C."/>
            <person name="Glavina del Rio T."/>
            <person name="Hammon N."/>
            <person name="Israni S."/>
            <person name="Dalin E."/>
            <person name="Tice H."/>
            <person name="Bruce D."/>
            <person name="Pitluck S."/>
            <person name="Richardson P."/>
        </authorList>
    </citation>
    <scope>NUCLEOTIDE SEQUENCE [LARGE SCALE GENOMIC DNA]</scope>
    <source>
        <strain evidence="13">DSM 684</strain>
    </source>
</reference>
<proteinExistence type="predicted"/>
<dbReference type="PANTHER" id="PTHR30561">
    <property type="entry name" value="SMR FAMILY PROTON-DEPENDENT DRUG EFFLUX TRANSPORTER SUGE"/>
    <property type="match status" value="1"/>
</dbReference>
<dbReference type="GO" id="GO:0005886">
    <property type="term" value="C:plasma membrane"/>
    <property type="evidence" value="ECO:0007669"/>
    <property type="project" value="UniProtKB-SubCell"/>
</dbReference>
<keyword evidence="5" id="KW-0441">Lipid A biosynthesis</keyword>
<feature type="domain" description="EamA" evidence="12">
    <location>
        <begin position="4"/>
        <end position="133"/>
    </location>
</feature>
<feature type="transmembrane region" description="Helical" evidence="11">
    <location>
        <begin position="91"/>
        <end position="109"/>
    </location>
</feature>
<keyword evidence="10 11" id="KW-0472">Membrane</keyword>
<keyword evidence="2" id="KW-1003">Cell membrane</keyword>
<dbReference type="InterPro" id="IPR000390">
    <property type="entry name" value="Small_drug/metabolite_transptr"/>
</dbReference>
<feature type="transmembrane region" description="Helical" evidence="11">
    <location>
        <begin position="272"/>
        <end position="290"/>
    </location>
</feature>
<dbReference type="Proteomes" id="UP000005695">
    <property type="component" value="Unassembled WGS sequence"/>
</dbReference>
<keyword evidence="9" id="KW-0443">Lipid metabolism</keyword>
<organism evidence="13 14">
    <name type="scientific">Desulfuromonas acetoxidans (strain DSM 684 / 11070)</name>
    <dbReference type="NCBI Taxonomy" id="281689"/>
    <lineage>
        <taxon>Bacteria</taxon>
        <taxon>Pseudomonadati</taxon>
        <taxon>Thermodesulfobacteriota</taxon>
        <taxon>Desulfuromonadia</taxon>
        <taxon>Desulfuromonadales</taxon>
        <taxon>Desulfuromonadaceae</taxon>
        <taxon>Desulfuromonas</taxon>
    </lineage>
</organism>
<dbReference type="InterPro" id="IPR037185">
    <property type="entry name" value="EmrE-like"/>
</dbReference>
<name>Q1K3X1_DESA6</name>
<feature type="transmembrane region" description="Helical" evidence="11">
    <location>
        <begin position="154"/>
        <end position="171"/>
    </location>
</feature>
<evidence type="ECO:0000256" key="11">
    <source>
        <dbReference type="SAM" id="Phobius"/>
    </source>
</evidence>
<evidence type="ECO:0000256" key="6">
    <source>
        <dbReference type="ARBA" id="ARBA00022692"/>
    </source>
</evidence>
<dbReference type="Pfam" id="PF00892">
    <property type="entry name" value="EamA"/>
    <property type="match status" value="2"/>
</dbReference>
<dbReference type="OrthoDB" id="9783707at2"/>
<keyword evidence="7" id="KW-0448">Lipopolysaccharide biosynthesis</keyword>
<feature type="transmembrane region" description="Helical" evidence="11">
    <location>
        <begin position="115"/>
        <end position="133"/>
    </location>
</feature>
<evidence type="ECO:0000313" key="13">
    <source>
        <dbReference type="EMBL" id="EAT17332.1"/>
    </source>
</evidence>
<evidence type="ECO:0000259" key="12">
    <source>
        <dbReference type="Pfam" id="PF00892"/>
    </source>
</evidence>
<dbReference type="GO" id="GO:0009103">
    <property type="term" value="P:lipopolysaccharide biosynthetic process"/>
    <property type="evidence" value="ECO:0007669"/>
    <property type="project" value="UniProtKB-KW"/>
</dbReference>
<dbReference type="EMBL" id="AAEW02000001">
    <property type="protein sequence ID" value="EAT17332.1"/>
    <property type="molecule type" value="Genomic_DNA"/>
</dbReference>
<protein>
    <recommendedName>
        <fullName evidence="12">EamA domain-containing protein</fullName>
    </recommendedName>
</protein>
<dbReference type="SUPFAM" id="SSF103481">
    <property type="entry name" value="Multidrug resistance efflux transporter EmrE"/>
    <property type="match status" value="2"/>
</dbReference>
<comment type="subcellular location">
    <subcellularLocation>
        <location evidence="1">Cell membrane</location>
        <topology evidence="1">Multi-pass membrane protein</topology>
    </subcellularLocation>
</comment>
<keyword evidence="6 11" id="KW-0812">Transmembrane</keyword>